<keyword evidence="2" id="KW-1185">Reference proteome</keyword>
<dbReference type="RefSeq" id="WP_092312807.1">
    <property type="nucleotide sequence ID" value="NZ_FNTJ01000001.1"/>
</dbReference>
<gene>
    <name evidence="1" type="ORF">SAMN05216178_2024</name>
</gene>
<dbReference type="Proteomes" id="UP000198982">
    <property type="component" value="Unassembled WGS sequence"/>
</dbReference>
<evidence type="ECO:0000313" key="1">
    <source>
        <dbReference type="EMBL" id="SEB72731.1"/>
    </source>
</evidence>
<evidence type="ECO:0000313" key="2">
    <source>
        <dbReference type="Proteomes" id="UP000198982"/>
    </source>
</evidence>
<reference evidence="2" key="1">
    <citation type="submission" date="2016-10" db="EMBL/GenBank/DDBJ databases">
        <authorList>
            <person name="Varghese N."/>
            <person name="Submissions S."/>
        </authorList>
    </citation>
    <scope>NUCLEOTIDE SEQUENCE [LARGE SCALE GENOMIC DNA]</scope>
    <source>
        <strain evidence="2">DSM 9751</strain>
    </source>
</reference>
<proteinExistence type="predicted"/>
<dbReference type="EMBL" id="FNTJ01000001">
    <property type="protein sequence ID" value="SEB72731.1"/>
    <property type="molecule type" value="Genomic_DNA"/>
</dbReference>
<dbReference type="AlphaFoldDB" id="A0A1H4LQ22"/>
<name>A0A1H4LQ22_9PSED</name>
<accession>A0A1H4LQ22</accession>
<sequence>MHPSIELGKQVRAALRTRSRIATKDLYELIGRPSPVEKPRFIVKPAGVAFFHVIDSSTGKARGFRRDHNEACAIARRLEAENRP</sequence>
<protein>
    <submittedName>
        <fullName evidence="1">Uncharacterized protein</fullName>
    </submittedName>
</protein>
<organism evidence="1 2">
    <name type="scientific">Pseudomonas saponiphila</name>
    <dbReference type="NCBI Taxonomy" id="556534"/>
    <lineage>
        <taxon>Bacteria</taxon>
        <taxon>Pseudomonadati</taxon>
        <taxon>Pseudomonadota</taxon>
        <taxon>Gammaproteobacteria</taxon>
        <taxon>Pseudomonadales</taxon>
        <taxon>Pseudomonadaceae</taxon>
        <taxon>Pseudomonas</taxon>
    </lineage>
</organism>